<dbReference type="GO" id="GO:0005737">
    <property type="term" value="C:cytoplasm"/>
    <property type="evidence" value="ECO:0007669"/>
    <property type="project" value="TreeGrafter"/>
</dbReference>
<accession>A0A7E4US93</accession>
<reference evidence="5" key="2">
    <citation type="submission" date="2020-10" db="UniProtKB">
        <authorList>
            <consortium name="WormBaseParasite"/>
        </authorList>
    </citation>
    <scope>IDENTIFICATION</scope>
</reference>
<evidence type="ECO:0000313" key="5">
    <source>
        <dbReference type="WBParaSite" id="Pan_g12200.t1"/>
    </source>
</evidence>
<feature type="domain" description="SOS1/NGEF-like PH" evidence="3">
    <location>
        <begin position="96"/>
        <end position="199"/>
    </location>
</feature>
<name>A0A7E4US93_PANRE</name>
<dbReference type="GO" id="GO:0019898">
    <property type="term" value="C:extrinsic component of membrane"/>
    <property type="evidence" value="ECO:0007669"/>
    <property type="project" value="TreeGrafter"/>
</dbReference>
<dbReference type="SUPFAM" id="SSF50729">
    <property type="entry name" value="PH domain-like"/>
    <property type="match status" value="1"/>
</dbReference>
<dbReference type="AlphaFoldDB" id="A0A7E4US93"/>
<dbReference type="GO" id="GO:0005085">
    <property type="term" value="F:guanyl-nucleotide exchange factor activity"/>
    <property type="evidence" value="ECO:0007669"/>
    <property type="project" value="UniProtKB-KW"/>
</dbReference>
<dbReference type="Pfam" id="PF22697">
    <property type="entry name" value="SOS1_NGEF_PH"/>
    <property type="match status" value="1"/>
</dbReference>
<dbReference type="WBParaSite" id="Pan_g12200.t1">
    <property type="protein sequence ID" value="Pan_g12200.t1"/>
    <property type="gene ID" value="Pan_g12200"/>
</dbReference>
<evidence type="ECO:0000259" key="3">
    <source>
        <dbReference type="Pfam" id="PF22697"/>
    </source>
</evidence>
<keyword evidence="1" id="KW-0344">Guanine-nucleotide releasing factor</keyword>
<keyword evidence="4" id="KW-1185">Reference proteome</keyword>
<sequence length="253" mass="29401">MRPLIHNVIDELLDLIFKLSDKIEAGARSYVDYLRQIGDRIKQYTDFFKEIIKYSARAQTSTKSMQKALELLQSIPKRAEDVAFTDNILNYPGDKTRLGRLHRHDLFQVWEGDEPVTDRYIFLFNNKLMITDKDDKPVPAVYNHYATIRLDKYTVRTFTADEDVIFLRPNEPGLPTFRIKAKDMASQEFVRKAWLKDILDMQELYCAANGGYSKDTNRSRASKLKLNLEEGVKQDEPISASQGEKSRPSREVR</sequence>
<evidence type="ECO:0000313" key="4">
    <source>
        <dbReference type="Proteomes" id="UP000492821"/>
    </source>
</evidence>
<dbReference type="InterPro" id="IPR055251">
    <property type="entry name" value="SOS1_NGEF_PH"/>
</dbReference>
<evidence type="ECO:0000256" key="2">
    <source>
        <dbReference type="SAM" id="MobiDB-lite"/>
    </source>
</evidence>
<proteinExistence type="predicted"/>
<organism evidence="4 5">
    <name type="scientific">Panagrellus redivivus</name>
    <name type="common">Microworm</name>
    <dbReference type="NCBI Taxonomy" id="6233"/>
    <lineage>
        <taxon>Eukaryota</taxon>
        <taxon>Metazoa</taxon>
        <taxon>Ecdysozoa</taxon>
        <taxon>Nematoda</taxon>
        <taxon>Chromadorea</taxon>
        <taxon>Rhabditida</taxon>
        <taxon>Tylenchina</taxon>
        <taxon>Panagrolaimomorpha</taxon>
        <taxon>Panagrolaimoidea</taxon>
        <taxon>Panagrolaimidae</taxon>
        <taxon>Panagrellus</taxon>
    </lineage>
</organism>
<dbReference type="InterPro" id="IPR011993">
    <property type="entry name" value="PH-like_dom_sf"/>
</dbReference>
<dbReference type="InterPro" id="IPR051336">
    <property type="entry name" value="RhoGEF_Guanine_NuclExch_SF"/>
</dbReference>
<feature type="compositionally biased region" description="Basic and acidic residues" evidence="2">
    <location>
        <begin position="226"/>
        <end position="236"/>
    </location>
</feature>
<dbReference type="PANTHER" id="PTHR22826:SF106">
    <property type="entry name" value="TRIO, ISOFORM A"/>
    <property type="match status" value="1"/>
</dbReference>
<dbReference type="Proteomes" id="UP000492821">
    <property type="component" value="Unassembled WGS sequence"/>
</dbReference>
<dbReference type="Gene3D" id="2.30.29.30">
    <property type="entry name" value="Pleckstrin-homology domain (PH domain)/Phosphotyrosine-binding domain (PTB)"/>
    <property type="match status" value="1"/>
</dbReference>
<reference evidence="4" key="1">
    <citation type="journal article" date="2013" name="Genetics">
        <title>The draft genome and transcriptome of Panagrellus redivivus are shaped by the harsh demands of a free-living lifestyle.</title>
        <authorList>
            <person name="Srinivasan J."/>
            <person name="Dillman A.R."/>
            <person name="Macchietto M.G."/>
            <person name="Heikkinen L."/>
            <person name="Lakso M."/>
            <person name="Fracchia K.M."/>
            <person name="Antoshechkin I."/>
            <person name="Mortazavi A."/>
            <person name="Wong G."/>
            <person name="Sternberg P.W."/>
        </authorList>
    </citation>
    <scope>NUCLEOTIDE SEQUENCE [LARGE SCALE GENOMIC DNA]</scope>
    <source>
        <strain evidence="4">MT8872</strain>
    </source>
</reference>
<evidence type="ECO:0000256" key="1">
    <source>
        <dbReference type="ARBA" id="ARBA00022658"/>
    </source>
</evidence>
<dbReference type="PANTHER" id="PTHR22826">
    <property type="entry name" value="RHO GUANINE EXCHANGE FACTOR-RELATED"/>
    <property type="match status" value="1"/>
</dbReference>
<protein>
    <submittedName>
        <fullName evidence="5">PH domain-containing protein</fullName>
    </submittedName>
</protein>
<feature type="region of interest" description="Disordered" evidence="2">
    <location>
        <begin position="225"/>
        <end position="253"/>
    </location>
</feature>
<feature type="compositionally biased region" description="Basic and acidic residues" evidence="2">
    <location>
        <begin position="244"/>
        <end position="253"/>
    </location>
</feature>